<dbReference type="Pfam" id="PF00571">
    <property type="entry name" value="CBS"/>
    <property type="match status" value="2"/>
</dbReference>
<dbReference type="InterPro" id="IPR050511">
    <property type="entry name" value="AMPK_gamma/SDS23_families"/>
</dbReference>
<keyword evidence="2 3" id="KW-0129">CBS domain</keyword>
<dbReference type="Gene3D" id="3.10.580.10">
    <property type="entry name" value="CBS-domain"/>
    <property type="match status" value="2"/>
</dbReference>
<feature type="domain" description="CBS" evidence="4">
    <location>
        <begin position="170"/>
        <end position="227"/>
    </location>
</feature>
<dbReference type="InterPro" id="IPR000644">
    <property type="entry name" value="CBS_dom"/>
</dbReference>
<gene>
    <name evidence="5" type="ORF">NDN08_003284</name>
</gene>
<comment type="caution">
    <text evidence="5">The sequence shown here is derived from an EMBL/GenBank/DDBJ whole genome shotgun (WGS) entry which is preliminary data.</text>
</comment>
<evidence type="ECO:0000313" key="5">
    <source>
        <dbReference type="EMBL" id="KAJ8906798.1"/>
    </source>
</evidence>
<evidence type="ECO:0000256" key="3">
    <source>
        <dbReference type="PROSITE-ProRule" id="PRU00703"/>
    </source>
</evidence>
<evidence type="ECO:0000256" key="2">
    <source>
        <dbReference type="ARBA" id="ARBA00023122"/>
    </source>
</evidence>
<accession>A0AAV8UW25</accession>
<reference evidence="5 6" key="1">
    <citation type="journal article" date="2023" name="Nat. Commun.">
        <title>Origin of minicircular mitochondrial genomes in red algae.</title>
        <authorList>
            <person name="Lee Y."/>
            <person name="Cho C.H."/>
            <person name="Lee Y.M."/>
            <person name="Park S.I."/>
            <person name="Yang J.H."/>
            <person name="West J.A."/>
            <person name="Bhattacharya D."/>
            <person name="Yoon H.S."/>
        </authorList>
    </citation>
    <scope>NUCLEOTIDE SEQUENCE [LARGE SCALE GENOMIC DNA]</scope>
    <source>
        <strain evidence="5 6">CCMP1338</strain>
        <tissue evidence="5">Whole cell</tissue>
    </source>
</reference>
<dbReference type="SUPFAM" id="SSF54631">
    <property type="entry name" value="CBS-domain pair"/>
    <property type="match status" value="2"/>
</dbReference>
<dbReference type="InterPro" id="IPR046342">
    <property type="entry name" value="CBS_dom_sf"/>
</dbReference>
<dbReference type="PROSITE" id="PS51371">
    <property type="entry name" value="CBS"/>
    <property type="match status" value="1"/>
</dbReference>
<name>A0AAV8UW25_9RHOD</name>
<dbReference type="AlphaFoldDB" id="A0AAV8UW25"/>
<dbReference type="SMART" id="SM00116">
    <property type="entry name" value="CBS"/>
    <property type="match status" value="2"/>
</dbReference>
<organism evidence="5 6">
    <name type="scientific">Rhodosorus marinus</name>
    <dbReference type="NCBI Taxonomy" id="101924"/>
    <lineage>
        <taxon>Eukaryota</taxon>
        <taxon>Rhodophyta</taxon>
        <taxon>Stylonematophyceae</taxon>
        <taxon>Stylonematales</taxon>
        <taxon>Stylonemataceae</taxon>
        <taxon>Rhodosorus</taxon>
    </lineage>
</organism>
<sequence length="298" mass="32524">MDKLSISEVAESSGTRVPLNFFESTMEIGAALDWLDNEKLAVAPVKNDKGEYCALLSVFDLISYAVLGKLPADCPGSLLPEDVPALKEPVANVVAEGLRRYRLPIFKKTDSIVGVMVEFSAGKHKVLVTDEEGAAEYMFSQHDMLKFMEDNPSSIPEDLMVKTGDQLGYLMPNIVHAKTTTPTIEILRTLEKHDMTAVPLLNGKGELAGTFSQSDLKGVSTLMLVDLFLEAMTFLEDEEARGAGRPLSLKPDARFGEIMLPLAYSGAHRIWVIDEENKVVGVASMTGVIKEVMKATVS</sequence>
<dbReference type="Proteomes" id="UP001157974">
    <property type="component" value="Unassembled WGS sequence"/>
</dbReference>
<keyword evidence="1" id="KW-0677">Repeat</keyword>
<evidence type="ECO:0000259" key="4">
    <source>
        <dbReference type="PROSITE" id="PS51371"/>
    </source>
</evidence>
<dbReference type="CDD" id="cd02205">
    <property type="entry name" value="CBS_pair_SF"/>
    <property type="match status" value="1"/>
</dbReference>
<keyword evidence="6" id="KW-1185">Reference proteome</keyword>
<protein>
    <recommendedName>
        <fullName evidence="4">CBS domain-containing protein</fullName>
    </recommendedName>
</protein>
<evidence type="ECO:0000256" key="1">
    <source>
        <dbReference type="ARBA" id="ARBA00022737"/>
    </source>
</evidence>
<proteinExistence type="predicted"/>
<dbReference type="EMBL" id="JAMWBK010000003">
    <property type="protein sequence ID" value="KAJ8906798.1"/>
    <property type="molecule type" value="Genomic_DNA"/>
</dbReference>
<evidence type="ECO:0000313" key="6">
    <source>
        <dbReference type="Proteomes" id="UP001157974"/>
    </source>
</evidence>
<dbReference type="PANTHER" id="PTHR13780">
    <property type="entry name" value="AMP-ACTIVATED PROTEIN KINASE, GAMMA REGULATORY SUBUNIT"/>
    <property type="match status" value="1"/>
</dbReference>